<gene>
    <name evidence="1" type="ORF">ACFQV2_38275</name>
</gene>
<sequence>MDPARWDWRRSGYDDRVHAFPAGERASLIEAVCTHTVPYAKAARTHSGQRCVSCLLIVGDALAVDNSVDGPR</sequence>
<organism evidence="1 2">
    <name type="scientific">Actinokineospora soli</name>
    <dbReference type="NCBI Taxonomy" id="1048753"/>
    <lineage>
        <taxon>Bacteria</taxon>
        <taxon>Bacillati</taxon>
        <taxon>Actinomycetota</taxon>
        <taxon>Actinomycetes</taxon>
        <taxon>Pseudonocardiales</taxon>
        <taxon>Pseudonocardiaceae</taxon>
        <taxon>Actinokineospora</taxon>
    </lineage>
</organism>
<proteinExistence type="predicted"/>
<evidence type="ECO:0000313" key="2">
    <source>
        <dbReference type="Proteomes" id="UP001596512"/>
    </source>
</evidence>
<keyword evidence="2" id="KW-1185">Reference proteome</keyword>
<evidence type="ECO:0000313" key="1">
    <source>
        <dbReference type="EMBL" id="MFC7618351.1"/>
    </source>
</evidence>
<reference evidence="2" key="1">
    <citation type="journal article" date="2019" name="Int. J. Syst. Evol. Microbiol.">
        <title>The Global Catalogue of Microorganisms (GCM) 10K type strain sequencing project: providing services to taxonomists for standard genome sequencing and annotation.</title>
        <authorList>
            <consortium name="The Broad Institute Genomics Platform"/>
            <consortium name="The Broad Institute Genome Sequencing Center for Infectious Disease"/>
            <person name="Wu L."/>
            <person name="Ma J."/>
        </authorList>
    </citation>
    <scope>NUCLEOTIDE SEQUENCE [LARGE SCALE GENOMIC DNA]</scope>
    <source>
        <strain evidence="2">JCM 17695</strain>
    </source>
</reference>
<protein>
    <submittedName>
        <fullName evidence="1">Uncharacterized protein</fullName>
    </submittedName>
</protein>
<dbReference type="Proteomes" id="UP001596512">
    <property type="component" value="Unassembled WGS sequence"/>
</dbReference>
<name>A0ABW2TZZ2_9PSEU</name>
<dbReference type="EMBL" id="JBHTEY010000004">
    <property type="protein sequence ID" value="MFC7618351.1"/>
    <property type="molecule type" value="Genomic_DNA"/>
</dbReference>
<accession>A0ABW2TZZ2</accession>
<comment type="caution">
    <text evidence="1">The sequence shown here is derived from an EMBL/GenBank/DDBJ whole genome shotgun (WGS) entry which is preliminary data.</text>
</comment>